<keyword evidence="2" id="KW-1185">Reference proteome</keyword>
<dbReference type="EMBL" id="CP095848">
    <property type="protein sequence ID" value="UPL49607.1"/>
    <property type="molecule type" value="Genomic_DNA"/>
</dbReference>
<organism evidence="1 2">
    <name type="scientific">Hymenobacter sublimis</name>
    <dbReference type="NCBI Taxonomy" id="2933777"/>
    <lineage>
        <taxon>Bacteria</taxon>
        <taxon>Pseudomonadati</taxon>
        <taxon>Bacteroidota</taxon>
        <taxon>Cytophagia</taxon>
        <taxon>Cytophagales</taxon>
        <taxon>Hymenobacteraceae</taxon>
        <taxon>Hymenobacter</taxon>
    </lineage>
</organism>
<reference evidence="1 2" key="1">
    <citation type="submission" date="2022-04" db="EMBL/GenBank/DDBJ databases">
        <title>Hymenobacter sp. isolated from the air.</title>
        <authorList>
            <person name="Won M."/>
            <person name="Lee C.-M."/>
            <person name="Woen H.-Y."/>
            <person name="Kwon S.-W."/>
        </authorList>
    </citation>
    <scope>NUCLEOTIDE SEQUENCE [LARGE SCALE GENOMIC DNA]</scope>
    <source>
        <strain evidence="2">5516 S-25</strain>
    </source>
</reference>
<evidence type="ECO:0000313" key="1">
    <source>
        <dbReference type="EMBL" id="UPL49607.1"/>
    </source>
</evidence>
<protein>
    <submittedName>
        <fullName evidence="1">Uncharacterized protein</fullName>
    </submittedName>
</protein>
<dbReference type="RefSeq" id="WP_247975761.1">
    <property type="nucleotide sequence ID" value="NZ_CP095848.1"/>
</dbReference>
<dbReference type="Proteomes" id="UP000829647">
    <property type="component" value="Chromosome"/>
</dbReference>
<sequence>MPHFRFGPKFNFWPLYTTIQQYYPLGLAVPEYDDDFRRRYPGHEQLWNICTDRIENYPAFRQRWKPFQNHLKAVFKRTVYQSGGVAPSYAGHLVVQKPKPPALGHRKELHFAISLLGPYYTIYGLDTSWVELPETRYAMGHPEPNTQPVMRSAIHALTISPYEEYADLFVRLEAAIREWFPEHRLVPFAIGRQALAGLVVEGCSAQPACLHAAVFHTEIPWQSLGFQHHRGDEHYGYDQWLTEPAT</sequence>
<proteinExistence type="predicted"/>
<evidence type="ECO:0000313" key="2">
    <source>
        <dbReference type="Proteomes" id="UP000829647"/>
    </source>
</evidence>
<gene>
    <name evidence="1" type="ORF">MWH26_01545</name>
</gene>
<name>A0ABY4JCT6_9BACT</name>
<accession>A0ABY4JCT6</accession>